<dbReference type="AlphaFoldDB" id="K0NN10"/>
<reference evidence="4 5" key="1">
    <citation type="journal article" date="2013" name="Environ. Microbiol.">
        <title>Complete genome, catabolic sub-proteomes and key-metabolites of Desulfobacula toluolica Tol2, a marine, aromatic compound-degrading, sulfate-reducing bacterium.</title>
        <authorList>
            <person name="Wohlbrand L."/>
            <person name="Jacob J.H."/>
            <person name="Kube M."/>
            <person name="Mussmann M."/>
            <person name="Jarling R."/>
            <person name="Beck A."/>
            <person name="Amann R."/>
            <person name="Wilkes H."/>
            <person name="Reinhardt R."/>
            <person name="Rabus R."/>
        </authorList>
    </citation>
    <scope>NUCLEOTIDE SEQUENCE [LARGE SCALE GENOMIC DNA]</scope>
    <source>
        <strain evidence="5">DSM 7467 / Tol2</strain>
    </source>
</reference>
<keyword evidence="5" id="KW-1185">Reference proteome</keyword>
<gene>
    <name evidence="4" type="ordered locus">TOL2_C19060</name>
</gene>
<evidence type="ECO:0000313" key="4">
    <source>
        <dbReference type="EMBL" id="CCK80067.1"/>
    </source>
</evidence>
<dbReference type="KEGG" id="dto:TOL2_C19060"/>
<dbReference type="Gene3D" id="3.40.50.2300">
    <property type="match status" value="1"/>
</dbReference>
<dbReference type="SMART" id="SM00448">
    <property type="entry name" value="REC"/>
    <property type="match status" value="1"/>
</dbReference>
<dbReference type="HOGENOM" id="CLU_000445_69_8_7"/>
<evidence type="ECO:0000313" key="5">
    <source>
        <dbReference type="Proteomes" id="UP000007347"/>
    </source>
</evidence>
<sequence>MIPIINNLILDQMAKQDKKSPQIMFIDNDEHVRDSLKVFFDSTQMDFLIFKTAAQGLNSLKYQKIDIVISDYFLPDMNGVDFLNQVAMDNPDIIRILMTTIVNDDLKLDVLKAGIDFFIEKPLTVASLDTIINELKS</sequence>
<dbReference type="SUPFAM" id="SSF52172">
    <property type="entry name" value="CheY-like"/>
    <property type="match status" value="1"/>
</dbReference>
<dbReference type="CDD" id="cd00156">
    <property type="entry name" value="REC"/>
    <property type="match status" value="1"/>
</dbReference>
<dbReference type="InterPro" id="IPR011006">
    <property type="entry name" value="CheY-like_superfamily"/>
</dbReference>
<protein>
    <submittedName>
        <fullName evidence="4">Response regulator protein</fullName>
    </submittedName>
</protein>
<proteinExistence type="predicted"/>
<dbReference type="GO" id="GO:0000160">
    <property type="term" value="P:phosphorelay signal transduction system"/>
    <property type="evidence" value="ECO:0007669"/>
    <property type="project" value="InterPro"/>
</dbReference>
<feature type="domain" description="Response regulatory" evidence="3">
    <location>
        <begin position="22"/>
        <end position="136"/>
    </location>
</feature>
<evidence type="ECO:0000256" key="1">
    <source>
        <dbReference type="ARBA" id="ARBA00022553"/>
    </source>
</evidence>
<dbReference type="RefSeq" id="WP_014957400.1">
    <property type="nucleotide sequence ID" value="NC_018645.1"/>
</dbReference>
<evidence type="ECO:0000259" key="3">
    <source>
        <dbReference type="PROSITE" id="PS50110"/>
    </source>
</evidence>
<dbReference type="Pfam" id="PF00072">
    <property type="entry name" value="Response_reg"/>
    <property type="match status" value="1"/>
</dbReference>
<feature type="modified residue" description="4-aspartylphosphate" evidence="2">
    <location>
        <position position="71"/>
    </location>
</feature>
<name>K0NN10_DESTT</name>
<dbReference type="PROSITE" id="PS50110">
    <property type="entry name" value="RESPONSE_REGULATORY"/>
    <property type="match status" value="1"/>
</dbReference>
<keyword evidence="1 2" id="KW-0597">Phosphoprotein</keyword>
<organism evidence="4 5">
    <name type="scientific">Desulfobacula toluolica (strain DSM 7467 / Tol2)</name>
    <dbReference type="NCBI Taxonomy" id="651182"/>
    <lineage>
        <taxon>Bacteria</taxon>
        <taxon>Pseudomonadati</taxon>
        <taxon>Thermodesulfobacteriota</taxon>
        <taxon>Desulfobacteria</taxon>
        <taxon>Desulfobacterales</taxon>
        <taxon>Desulfobacteraceae</taxon>
        <taxon>Desulfobacula</taxon>
    </lineage>
</organism>
<dbReference type="InterPro" id="IPR001789">
    <property type="entry name" value="Sig_transdc_resp-reg_receiver"/>
</dbReference>
<dbReference type="EMBL" id="FO203503">
    <property type="protein sequence ID" value="CCK80067.1"/>
    <property type="molecule type" value="Genomic_DNA"/>
</dbReference>
<dbReference type="Proteomes" id="UP000007347">
    <property type="component" value="Chromosome"/>
</dbReference>
<dbReference type="STRING" id="651182.TOL2_C19060"/>
<dbReference type="InterPro" id="IPR050595">
    <property type="entry name" value="Bact_response_regulator"/>
</dbReference>
<accession>K0NN10</accession>
<dbReference type="PANTHER" id="PTHR44591:SF19">
    <property type="entry name" value="TWO-COMPONENT RESPONSE REGULATOR-RELATED"/>
    <property type="match status" value="1"/>
</dbReference>
<evidence type="ECO:0000256" key="2">
    <source>
        <dbReference type="PROSITE-ProRule" id="PRU00169"/>
    </source>
</evidence>
<dbReference type="PANTHER" id="PTHR44591">
    <property type="entry name" value="STRESS RESPONSE REGULATOR PROTEIN 1"/>
    <property type="match status" value="1"/>
</dbReference>